<feature type="transmembrane region" description="Helical" evidence="1">
    <location>
        <begin position="81"/>
        <end position="102"/>
    </location>
</feature>
<organism evidence="2 3">
    <name type="scientific">Chelatococcus caeni</name>
    <dbReference type="NCBI Taxonomy" id="1348468"/>
    <lineage>
        <taxon>Bacteria</taxon>
        <taxon>Pseudomonadati</taxon>
        <taxon>Pseudomonadota</taxon>
        <taxon>Alphaproteobacteria</taxon>
        <taxon>Hyphomicrobiales</taxon>
        <taxon>Chelatococcaceae</taxon>
        <taxon>Chelatococcus</taxon>
    </lineage>
</organism>
<evidence type="ECO:0008006" key="4">
    <source>
        <dbReference type="Google" id="ProtNLM"/>
    </source>
</evidence>
<dbReference type="AlphaFoldDB" id="A0A840C3B8"/>
<proteinExistence type="predicted"/>
<evidence type="ECO:0000256" key="1">
    <source>
        <dbReference type="SAM" id="Phobius"/>
    </source>
</evidence>
<keyword evidence="3" id="KW-1185">Reference proteome</keyword>
<feature type="transmembrane region" description="Helical" evidence="1">
    <location>
        <begin position="109"/>
        <end position="130"/>
    </location>
</feature>
<accession>A0A840C3B8</accession>
<dbReference type="InterPro" id="IPR025671">
    <property type="entry name" value="HXXEE"/>
</dbReference>
<dbReference type="Proteomes" id="UP000577362">
    <property type="component" value="Unassembled WGS sequence"/>
</dbReference>
<evidence type="ECO:0000313" key="3">
    <source>
        <dbReference type="Proteomes" id="UP000577362"/>
    </source>
</evidence>
<evidence type="ECO:0000313" key="2">
    <source>
        <dbReference type="EMBL" id="MBB4017426.1"/>
    </source>
</evidence>
<comment type="caution">
    <text evidence="2">The sequence shown here is derived from an EMBL/GenBank/DDBJ whole genome shotgun (WGS) entry which is preliminary data.</text>
</comment>
<gene>
    <name evidence="2" type="ORF">GGR16_002455</name>
</gene>
<keyword evidence="1" id="KW-0472">Membrane</keyword>
<keyword evidence="1" id="KW-0812">Transmembrane</keyword>
<sequence length="242" mass="25913">MGLGLAAMLLLGLTIGDMRGDRAVPHTHDMVWLAWAATAAYLLHQFEEHGIDARGAPYAFRGTLCTFFGFASAAACPIPDAFITAVNIPVAWLAGPIAALLGRRWPAIALSYFGVPTVNAFAHIGPAFAAGSYNPGLLTAVLLFLPLSLWTLWIALRRPDLGWRMVAATIAGGIVVHAVLILTLGAFLMGSLGENTLVAIEVANPAIPILLVAAIMRRPHAPWSAEYEKQLAAFRIRRGRQE</sequence>
<protein>
    <recommendedName>
        <fullName evidence="4">HXXEE domain-containing protein</fullName>
    </recommendedName>
</protein>
<feature type="transmembrane region" description="Helical" evidence="1">
    <location>
        <begin position="196"/>
        <end position="216"/>
    </location>
</feature>
<dbReference type="RefSeq" id="WP_183316771.1">
    <property type="nucleotide sequence ID" value="NZ_JACIEN010000002.1"/>
</dbReference>
<name>A0A840C3B8_9HYPH</name>
<feature type="transmembrane region" description="Helical" evidence="1">
    <location>
        <begin position="168"/>
        <end position="190"/>
    </location>
</feature>
<dbReference type="Pfam" id="PF13787">
    <property type="entry name" value="HXXEE"/>
    <property type="match status" value="1"/>
</dbReference>
<dbReference type="EMBL" id="JACIEN010000002">
    <property type="protein sequence ID" value="MBB4017426.1"/>
    <property type="molecule type" value="Genomic_DNA"/>
</dbReference>
<reference evidence="2 3" key="1">
    <citation type="submission" date="2020-08" db="EMBL/GenBank/DDBJ databases">
        <title>Genomic Encyclopedia of Type Strains, Phase IV (KMG-IV): sequencing the most valuable type-strain genomes for metagenomic binning, comparative biology and taxonomic classification.</title>
        <authorList>
            <person name="Goeker M."/>
        </authorList>
    </citation>
    <scope>NUCLEOTIDE SEQUENCE [LARGE SCALE GENOMIC DNA]</scope>
    <source>
        <strain evidence="2 3">DSM 103737</strain>
    </source>
</reference>
<feature type="transmembrane region" description="Helical" evidence="1">
    <location>
        <begin position="136"/>
        <end position="156"/>
    </location>
</feature>
<keyword evidence="1" id="KW-1133">Transmembrane helix</keyword>